<dbReference type="OrthoDB" id="9801692at2"/>
<dbReference type="PIRSF" id="PIRSF031679">
    <property type="entry name" value="Mtase_Alr7345_prd"/>
    <property type="match status" value="1"/>
</dbReference>
<keyword evidence="1" id="KW-0732">Signal</keyword>
<evidence type="ECO:0000313" key="3">
    <source>
        <dbReference type="Proteomes" id="UP000285092"/>
    </source>
</evidence>
<keyword evidence="2" id="KW-0808">Transferase</keyword>
<accession>A0A418NFR0</accession>
<dbReference type="GO" id="GO:0008168">
    <property type="term" value="F:methyltransferase activity"/>
    <property type="evidence" value="ECO:0007669"/>
    <property type="project" value="UniProtKB-KW"/>
</dbReference>
<name>A0A418NFR0_9SPHN</name>
<dbReference type="EMBL" id="QXFK01000018">
    <property type="protein sequence ID" value="RIV76956.1"/>
    <property type="molecule type" value="Genomic_DNA"/>
</dbReference>
<feature type="chain" id="PRO_5019045762" evidence="1">
    <location>
        <begin position="23"/>
        <end position="273"/>
    </location>
</feature>
<dbReference type="Proteomes" id="UP000285092">
    <property type="component" value="Unassembled WGS sequence"/>
</dbReference>
<dbReference type="InterPro" id="IPR016980">
    <property type="entry name" value="S-AdoMet-dep_MeTrfase_Alr7345"/>
</dbReference>
<protein>
    <submittedName>
        <fullName evidence="2">Methyltransferase</fullName>
    </submittedName>
</protein>
<comment type="caution">
    <text evidence="2">The sequence shown here is derived from an EMBL/GenBank/DDBJ whole genome shotgun (WGS) entry which is preliminary data.</text>
</comment>
<evidence type="ECO:0000256" key="1">
    <source>
        <dbReference type="SAM" id="SignalP"/>
    </source>
</evidence>
<proteinExistence type="predicted"/>
<organism evidence="2 3">
    <name type="scientific">Pelagerythrobacter aerophilus</name>
    <dbReference type="NCBI Taxonomy" id="2306995"/>
    <lineage>
        <taxon>Bacteria</taxon>
        <taxon>Pseudomonadati</taxon>
        <taxon>Pseudomonadota</taxon>
        <taxon>Alphaproteobacteria</taxon>
        <taxon>Sphingomonadales</taxon>
        <taxon>Erythrobacteraceae</taxon>
        <taxon>Pelagerythrobacter</taxon>
    </lineage>
</organism>
<evidence type="ECO:0000313" key="2">
    <source>
        <dbReference type="EMBL" id="RIV76956.1"/>
    </source>
</evidence>
<dbReference type="InterPro" id="IPR029063">
    <property type="entry name" value="SAM-dependent_MTases_sf"/>
</dbReference>
<feature type="signal peptide" evidence="1">
    <location>
        <begin position="1"/>
        <end position="22"/>
    </location>
</feature>
<sequence>MRFLLAAAAPIAALAMSAPAFAQDAADEATLAAAIANPNRDADRARDEFRHPAETLAFFRVAPDMKVGEYAPGGGWYSRVLGNYLGDEGKLVGLYFTPESGPFDAQRQAGIREGAAAFPAKVAEWTGKPAANFAGLTLDDVTDAQKGTFDRVLVIRMLHNMMRWDIADSELTAMRDLLKPGGMLGIVQHRAKADAPDDYADGSKGYLRQEDVIRFVEALGFELVAASEINANPNDTADHPEGVWEMPPTLATKREDLKTRGESDRMTLLFRKR</sequence>
<keyword evidence="2" id="KW-0489">Methyltransferase</keyword>
<dbReference type="AlphaFoldDB" id="A0A418NFR0"/>
<dbReference type="GO" id="GO:0032259">
    <property type="term" value="P:methylation"/>
    <property type="evidence" value="ECO:0007669"/>
    <property type="project" value="UniProtKB-KW"/>
</dbReference>
<reference evidence="2 3" key="1">
    <citation type="submission" date="2018-08" db="EMBL/GenBank/DDBJ databases">
        <title>Altererythrobacter sp.Ery1 and Ery12, the genome sequencing of novel strains in genus Alterythrobacter.</title>
        <authorList>
            <person name="Cheng H."/>
            <person name="Wu Y.-H."/>
            <person name="Fang C."/>
            <person name="Xu X.-W."/>
        </authorList>
    </citation>
    <scope>NUCLEOTIDE SEQUENCE [LARGE SCALE GENOMIC DNA]</scope>
    <source>
        <strain evidence="2 3">Ery1</strain>
    </source>
</reference>
<dbReference type="SUPFAM" id="SSF53335">
    <property type="entry name" value="S-adenosyl-L-methionine-dependent methyltransferases"/>
    <property type="match status" value="1"/>
</dbReference>
<keyword evidence="3" id="KW-1185">Reference proteome</keyword>
<dbReference type="RefSeq" id="WP_119514014.1">
    <property type="nucleotide sequence ID" value="NZ_QXFK01000018.1"/>
</dbReference>
<gene>
    <name evidence="2" type="ORF">D2V04_12570</name>
</gene>
<dbReference type="Gene3D" id="3.40.50.150">
    <property type="entry name" value="Vaccinia Virus protein VP39"/>
    <property type="match status" value="1"/>
</dbReference>